<accession>A0ABR1SAP7</accession>
<feature type="compositionally biased region" description="Polar residues" evidence="1">
    <location>
        <begin position="309"/>
        <end position="324"/>
    </location>
</feature>
<evidence type="ECO:0000313" key="3">
    <source>
        <dbReference type="Proteomes" id="UP001396898"/>
    </source>
</evidence>
<comment type="caution">
    <text evidence="2">The sequence shown here is derived from an EMBL/GenBank/DDBJ whole genome shotgun (WGS) entry which is preliminary data.</text>
</comment>
<name>A0ABR1SAP7_9PEZI</name>
<dbReference type="EMBL" id="JAQQWI010000007">
    <property type="protein sequence ID" value="KAK8028925.1"/>
    <property type="molecule type" value="Genomic_DNA"/>
</dbReference>
<proteinExistence type="predicted"/>
<gene>
    <name evidence="2" type="ORF">PG991_005981</name>
</gene>
<evidence type="ECO:0000313" key="2">
    <source>
        <dbReference type="EMBL" id="KAK8028925.1"/>
    </source>
</evidence>
<feature type="region of interest" description="Disordered" evidence="1">
    <location>
        <begin position="309"/>
        <end position="329"/>
    </location>
</feature>
<protein>
    <submittedName>
        <fullName evidence="2">Uncharacterized protein</fullName>
    </submittedName>
</protein>
<sequence length="485" mass="53272">MALFRFLPASPGEPMIHQVVLNCETSKLSGQAEAPAICLKRLFGVDNHYARLHRSGSSSQARTYGEWMQQVEVWEACVKQDPSSDLGLVKIKPAVNNQQLKDLHPHNFGLVPDWEIVEAYPPAAMAPGTQTFAVSQVDIGEPFAALRLKVMVGDPVLLDVVVGTEVSDKFGIRSWCQVIESSPKALEDIMQDSKQGNMGKKGLREADVTHWKIPFRLAVRERNRKRGIDISLFLMIRHQSLATIKDGVITPLLTHDSGLGESLPGTGSPLSLIGKSPPLPGIDEGIAGIDIPEKHDNPMIAGDNQLGITPASNFDGNDSSNQITEDAESVAQCQIESASRADGSDVDSATRKSKELHSQHINETMLRTLEQSCNLVEWDSAEFSLFSSFQSASTRVRVDGRKDYQFQMLAPGPRLAMPEQLLKYKQAAYMAADAIATKVKLDGALKRGRIIFEAVKYFDGVEDWSEGARWLKTWPSTSWAVLGGH</sequence>
<organism evidence="2 3">
    <name type="scientific">Apiospora marii</name>
    <dbReference type="NCBI Taxonomy" id="335849"/>
    <lineage>
        <taxon>Eukaryota</taxon>
        <taxon>Fungi</taxon>
        <taxon>Dikarya</taxon>
        <taxon>Ascomycota</taxon>
        <taxon>Pezizomycotina</taxon>
        <taxon>Sordariomycetes</taxon>
        <taxon>Xylariomycetidae</taxon>
        <taxon>Amphisphaeriales</taxon>
        <taxon>Apiosporaceae</taxon>
        <taxon>Apiospora</taxon>
    </lineage>
</organism>
<evidence type="ECO:0000256" key="1">
    <source>
        <dbReference type="SAM" id="MobiDB-lite"/>
    </source>
</evidence>
<reference evidence="2 3" key="1">
    <citation type="submission" date="2023-01" db="EMBL/GenBank/DDBJ databases">
        <title>Analysis of 21 Apiospora genomes using comparative genomics revels a genus with tremendous synthesis potential of carbohydrate active enzymes and secondary metabolites.</title>
        <authorList>
            <person name="Sorensen T."/>
        </authorList>
    </citation>
    <scope>NUCLEOTIDE SEQUENCE [LARGE SCALE GENOMIC DNA]</scope>
    <source>
        <strain evidence="2 3">CBS 20057</strain>
    </source>
</reference>
<dbReference type="Proteomes" id="UP001396898">
    <property type="component" value="Unassembled WGS sequence"/>
</dbReference>
<keyword evidence="3" id="KW-1185">Reference proteome</keyword>